<reference evidence="3 5" key="2">
    <citation type="submission" date="2019-10" db="EMBL/GenBank/DDBJ databases">
        <title>Roseburia spp. ameliorate alcoholic fatty liver via restoration of gut barrier function.</title>
        <authorList>
            <person name="Seo B."/>
            <person name="Ko G."/>
        </authorList>
    </citation>
    <scope>NUCLEOTIDE SEQUENCE [LARGE SCALE GENOMIC DNA]</scope>
    <source>
        <strain evidence="3 5">SNUG30017</strain>
    </source>
</reference>
<evidence type="ECO:0000313" key="2">
    <source>
        <dbReference type="EMBL" id="CUN30107.1"/>
    </source>
</evidence>
<dbReference type="RefSeq" id="WP_055195937.1">
    <property type="nucleotide sequence ID" value="NZ_CABIYH010000036.1"/>
</dbReference>
<evidence type="ECO:0000313" key="4">
    <source>
        <dbReference type="Proteomes" id="UP000095350"/>
    </source>
</evidence>
<evidence type="ECO:0000256" key="1">
    <source>
        <dbReference type="PIRNR" id="PIRNR026508"/>
    </source>
</evidence>
<dbReference type="EMBL" id="CYXZ01000036">
    <property type="protein sequence ID" value="CUN30107.1"/>
    <property type="molecule type" value="Genomic_DNA"/>
</dbReference>
<dbReference type="PIRSF" id="PIRSF026508">
    <property type="entry name" value="TelA"/>
    <property type="match status" value="1"/>
</dbReference>
<dbReference type="EMBL" id="WGGT01000003">
    <property type="protein sequence ID" value="MVQ44888.1"/>
    <property type="molecule type" value="Genomic_DNA"/>
</dbReference>
<sequence length="384" mass="43520">MGLDFSKTTTAAAPAATVVPDTKDEIAVVEQYDIVADREKMNSELVNSDEVDRIVSTIEVNNLETIVTFGAEVAEEISKASDVVLNSMNMSQLDDTSEMLKTLAKIMDQFDIDEIKENPGLFGKLFGNMKKQLDKILAKYHTMGEEVDKIYVQLKGYESEIKQSNRKLNTMFEANVNYYHELVKYILAGEQACKEIEDYIAKRQQDMAVTGDESIQFELTSLNQALMMMEQRTQDLRTAENVAMQSIPMIKTMEFSNYNLVRKINSAFIVTLPVFKQALAQAILLKRQRIQAEAMSALDKKTNEMLIKNAQNTVEVSKATAKMASGSSIQIETLETTWRTITSGIEETKRIQEDCRKKRVEDQARLEAIKADFNRQYHMPPANK</sequence>
<protein>
    <submittedName>
        <fullName evidence="2">TelA-like protein SA1238</fullName>
    </submittedName>
    <submittedName>
        <fullName evidence="3">Toxic anion resistance protein</fullName>
    </submittedName>
</protein>
<gene>
    <name evidence="2" type="ORF">ERS852572_03454</name>
    <name evidence="3" type="ORF">GCK47_03945</name>
</gene>
<accession>A0A173VVB6</accession>
<proteinExistence type="inferred from homology"/>
<evidence type="ECO:0000313" key="5">
    <source>
        <dbReference type="Proteomes" id="UP000479531"/>
    </source>
</evidence>
<dbReference type="Proteomes" id="UP000479531">
    <property type="component" value="Unassembled WGS sequence"/>
</dbReference>
<name>A0A173VVB6_9FIRM</name>
<dbReference type="STRING" id="166486.ERS852572_03454"/>
<comment type="similarity">
    <text evidence="1">Belongs to the TelA family.</text>
</comment>
<dbReference type="Pfam" id="PF05816">
    <property type="entry name" value="TelA"/>
    <property type="match status" value="1"/>
</dbReference>
<dbReference type="PANTHER" id="PTHR38432:SF2">
    <property type="entry name" value="TELLURITE RESISTANCE PROTEIN"/>
    <property type="match status" value="1"/>
</dbReference>
<dbReference type="InterPro" id="IPR008863">
    <property type="entry name" value="Toxic_anion-R_TelA"/>
</dbReference>
<dbReference type="PaxDb" id="166486-ERS852572_03454"/>
<dbReference type="AlphaFoldDB" id="A0A173VVB6"/>
<dbReference type="Proteomes" id="UP000095350">
    <property type="component" value="Unassembled WGS sequence"/>
</dbReference>
<reference evidence="2 4" key="1">
    <citation type="submission" date="2015-09" db="EMBL/GenBank/DDBJ databases">
        <authorList>
            <consortium name="Pathogen Informatics"/>
        </authorList>
    </citation>
    <scope>NUCLEOTIDE SEQUENCE [LARGE SCALE GENOMIC DNA]</scope>
    <source>
        <strain evidence="2 4">2789STDY5834960</strain>
    </source>
</reference>
<evidence type="ECO:0000313" key="3">
    <source>
        <dbReference type="EMBL" id="MVQ44888.1"/>
    </source>
</evidence>
<dbReference type="OrthoDB" id="9768858at2"/>
<dbReference type="PANTHER" id="PTHR38432">
    <property type="entry name" value="TELA-LIKE PROTEIN SAOUHSC_01408"/>
    <property type="match status" value="1"/>
</dbReference>
<organism evidence="2 4">
    <name type="scientific">Roseburia intestinalis</name>
    <dbReference type="NCBI Taxonomy" id="166486"/>
    <lineage>
        <taxon>Bacteria</taxon>
        <taxon>Bacillati</taxon>
        <taxon>Bacillota</taxon>
        <taxon>Clostridia</taxon>
        <taxon>Lachnospirales</taxon>
        <taxon>Lachnospiraceae</taxon>
        <taxon>Roseburia</taxon>
    </lineage>
</organism>